<evidence type="ECO:0000313" key="2">
    <source>
        <dbReference type="EMBL" id="JAT11045.1"/>
    </source>
</evidence>
<feature type="region of interest" description="Disordered" evidence="1">
    <location>
        <begin position="113"/>
        <end position="137"/>
    </location>
</feature>
<name>A0A1B6KI03_9HEMI</name>
<feature type="region of interest" description="Disordered" evidence="1">
    <location>
        <begin position="168"/>
        <end position="221"/>
    </location>
</feature>
<feature type="region of interest" description="Disordered" evidence="1">
    <location>
        <begin position="450"/>
        <end position="473"/>
    </location>
</feature>
<evidence type="ECO:0008006" key="3">
    <source>
        <dbReference type="Google" id="ProtNLM"/>
    </source>
</evidence>
<dbReference type="Pfam" id="PF15335">
    <property type="entry name" value="CAAP1"/>
    <property type="match status" value="1"/>
</dbReference>
<feature type="region of interest" description="Disordered" evidence="1">
    <location>
        <begin position="658"/>
        <end position="710"/>
    </location>
</feature>
<feature type="compositionally biased region" description="Polar residues" evidence="1">
    <location>
        <begin position="281"/>
        <end position="291"/>
    </location>
</feature>
<feature type="compositionally biased region" description="Basic and acidic residues" evidence="1">
    <location>
        <begin position="197"/>
        <end position="210"/>
    </location>
</feature>
<feature type="region of interest" description="Disordered" evidence="1">
    <location>
        <begin position="269"/>
        <end position="318"/>
    </location>
</feature>
<feature type="region of interest" description="Disordered" evidence="1">
    <location>
        <begin position="527"/>
        <end position="620"/>
    </location>
</feature>
<feature type="compositionally biased region" description="Basic and acidic residues" evidence="1">
    <location>
        <begin position="535"/>
        <end position="550"/>
    </location>
</feature>
<dbReference type="EMBL" id="GEBQ01028932">
    <property type="protein sequence ID" value="JAT11045.1"/>
    <property type="molecule type" value="Transcribed_RNA"/>
</dbReference>
<feature type="compositionally biased region" description="Polar residues" evidence="1">
    <location>
        <begin position="404"/>
        <end position="415"/>
    </location>
</feature>
<evidence type="ECO:0000256" key="1">
    <source>
        <dbReference type="SAM" id="MobiDB-lite"/>
    </source>
</evidence>
<proteinExistence type="predicted"/>
<feature type="compositionally biased region" description="Low complexity" evidence="1">
    <location>
        <begin position="586"/>
        <end position="596"/>
    </location>
</feature>
<feature type="compositionally biased region" description="Basic residues" evidence="1">
    <location>
        <begin position="184"/>
        <end position="196"/>
    </location>
</feature>
<feature type="region of interest" description="Disordered" evidence="1">
    <location>
        <begin position="227"/>
        <end position="246"/>
    </location>
</feature>
<feature type="compositionally biased region" description="Polar residues" evidence="1">
    <location>
        <begin position="372"/>
        <end position="395"/>
    </location>
</feature>
<dbReference type="GO" id="GO:0042981">
    <property type="term" value="P:regulation of apoptotic process"/>
    <property type="evidence" value="ECO:0007669"/>
    <property type="project" value="InterPro"/>
</dbReference>
<dbReference type="PANTHER" id="PTHR14740">
    <property type="entry name" value="CASPASE ACTIVITY AND APOPTOSIS INHIBITOR 1"/>
    <property type="match status" value="1"/>
</dbReference>
<feature type="compositionally biased region" description="Polar residues" evidence="1">
    <location>
        <begin position="597"/>
        <end position="620"/>
    </location>
</feature>
<feature type="compositionally biased region" description="Basic and acidic residues" evidence="1">
    <location>
        <begin position="347"/>
        <end position="363"/>
    </location>
</feature>
<feature type="region of interest" description="Disordered" evidence="1">
    <location>
        <begin position="341"/>
        <end position="415"/>
    </location>
</feature>
<feature type="compositionally biased region" description="Polar residues" evidence="1">
    <location>
        <begin position="684"/>
        <end position="710"/>
    </location>
</feature>
<dbReference type="PANTHER" id="PTHR14740:SF3">
    <property type="entry name" value="CASPASE ACTIVITY AND APOPTOSIS INHIBITOR 1"/>
    <property type="match status" value="1"/>
</dbReference>
<reference evidence="2" key="1">
    <citation type="submission" date="2015-11" db="EMBL/GenBank/DDBJ databases">
        <title>De novo transcriptome assembly of four potential Pierce s Disease insect vectors from Arizona vineyards.</title>
        <authorList>
            <person name="Tassone E.E."/>
        </authorList>
    </citation>
    <scope>NUCLEOTIDE SEQUENCE</scope>
</reference>
<organism evidence="2">
    <name type="scientific">Graphocephala atropunctata</name>
    <dbReference type="NCBI Taxonomy" id="36148"/>
    <lineage>
        <taxon>Eukaryota</taxon>
        <taxon>Metazoa</taxon>
        <taxon>Ecdysozoa</taxon>
        <taxon>Arthropoda</taxon>
        <taxon>Hexapoda</taxon>
        <taxon>Insecta</taxon>
        <taxon>Pterygota</taxon>
        <taxon>Neoptera</taxon>
        <taxon>Paraneoptera</taxon>
        <taxon>Hemiptera</taxon>
        <taxon>Auchenorrhyncha</taxon>
        <taxon>Membracoidea</taxon>
        <taxon>Cicadellidae</taxon>
        <taxon>Cicadellinae</taxon>
        <taxon>Cicadellini</taxon>
        <taxon>Graphocephala</taxon>
    </lineage>
</organism>
<sequence length="783" mass="86685">MRDMEKSSNYSQDTRKIRKILNEEMRLGIDANSDSETEEVDLTKELKPLAEFINNREEMIEQLFSVIKGAKLKKMLPPVIRDLPLDEIKADCLIHLLGMSKKRILAILEGKEINSSSDSETHSDSSPSPRKRSKLMVKPIVIKQEGCSDISDNSEEVVLVEPDCVIVNSPASNKHKNTSPGSMKSKKRHRPKHKKRNVEDENKKPEKTITIRETASPKNIVHVVENDSSFESSSDDNDGDPVAPTGGKNLLEILELEMRARAIRALLQNSGTAEEGESEDQPSQSTTNQMDKQATTSKESKKSKKDKITPMKNFRKKKRKNDDVIVIAPKLVTIDLTDENVPNSKRNKIEPPNKSHIVSHDNETGSEPSGAKSVTESDCFSNEQSVTAKVVSTGNDVPKEDSDQNTLESQQMADQSKNNWAQRWLESKEVKKVVSTSKICGNIRKRIKSAKLAKKSQENSPKVPTEPSEIQGSVDEYQLLSKTSKPAESKLEVSKISEASTVLGSGEGDKQVTEENVMLLSIEQVQDVTSTKSEAASEKVLEDCTDKDSGDCADDSNSLTVLIKNDGKESENLETELFDTAKTDSSETSQTENTNSKSGSIGNFQSEIEGTNIDHSSSVKIDTNDVQLEKMNDTMTTAMSSEIVDSCKSELLPDTELENKSQLRAEPEVANTAETSDSDKSQEQEMNNSQHTCVPNSELNNQNAEATSTQDEVKTAIVQISDTVVAEQKTSTYRSPTQENELETLEINITDEDRDIDGMVDDKLEVDESNQTNKQNIGIIEIN</sequence>
<dbReference type="InterPro" id="IPR038991">
    <property type="entry name" value="CAAP1"/>
</dbReference>
<protein>
    <recommendedName>
        <fullName evidence="3">Caspase activity and apoptosis inhibitor 1</fullName>
    </recommendedName>
</protein>
<accession>A0A1B6KI03</accession>
<dbReference type="AlphaFoldDB" id="A0A1B6KI03"/>
<gene>
    <name evidence="2" type="ORF">g.22354</name>
</gene>
<feature type="compositionally biased region" description="Basic and acidic residues" evidence="1">
    <location>
        <begin position="658"/>
        <end position="667"/>
    </location>
</feature>